<proteinExistence type="predicted"/>
<evidence type="ECO:0000313" key="2">
    <source>
        <dbReference type="Proteomes" id="UP000886741"/>
    </source>
</evidence>
<reference evidence="1" key="2">
    <citation type="journal article" date="2021" name="PeerJ">
        <title>Extensive microbial diversity within the chicken gut microbiome revealed by metagenomics and culture.</title>
        <authorList>
            <person name="Gilroy R."/>
            <person name="Ravi A."/>
            <person name="Getino M."/>
            <person name="Pursley I."/>
            <person name="Horton D.L."/>
            <person name="Alikhan N.F."/>
            <person name="Baker D."/>
            <person name="Gharbi K."/>
            <person name="Hall N."/>
            <person name="Watson M."/>
            <person name="Adriaenssens E.M."/>
            <person name="Foster-Nyarko E."/>
            <person name="Jarju S."/>
            <person name="Secka A."/>
            <person name="Antonio M."/>
            <person name="Oren A."/>
            <person name="Chaudhuri R.R."/>
            <person name="La Ragione R."/>
            <person name="Hildebrand F."/>
            <person name="Pallen M.J."/>
        </authorList>
    </citation>
    <scope>NUCLEOTIDE SEQUENCE</scope>
    <source>
        <strain evidence="1">ChiBcec16-1751</strain>
    </source>
</reference>
<reference evidence="1" key="1">
    <citation type="submission" date="2020-10" db="EMBL/GenBank/DDBJ databases">
        <authorList>
            <person name="Gilroy R."/>
        </authorList>
    </citation>
    <scope>NUCLEOTIDE SEQUENCE</scope>
    <source>
        <strain evidence="1">ChiBcec16-1751</strain>
    </source>
</reference>
<organism evidence="1 2">
    <name type="scientific">Candidatus Avoscillospira avistercoris</name>
    <dbReference type="NCBI Taxonomy" id="2840707"/>
    <lineage>
        <taxon>Bacteria</taxon>
        <taxon>Bacillati</taxon>
        <taxon>Bacillota</taxon>
        <taxon>Clostridia</taxon>
        <taxon>Eubacteriales</taxon>
        <taxon>Oscillospiraceae</taxon>
        <taxon>Oscillospiraceae incertae sedis</taxon>
        <taxon>Candidatus Avoscillospira</taxon>
    </lineage>
</organism>
<dbReference type="Proteomes" id="UP000886741">
    <property type="component" value="Unassembled WGS sequence"/>
</dbReference>
<accession>A0A9D1JT42</accession>
<name>A0A9D1JT42_9FIRM</name>
<sequence length="48" mass="5333">MTATSWYTQVLRSGGETLITNAGIDLEDGYTTVIIAQRCRNSQNTILR</sequence>
<gene>
    <name evidence="1" type="ORF">IAA83_06585</name>
</gene>
<protein>
    <submittedName>
        <fullName evidence="1">Uncharacterized protein</fullName>
    </submittedName>
</protein>
<comment type="caution">
    <text evidence="1">The sequence shown here is derived from an EMBL/GenBank/DDBJ whole genome shotgun (WGS) entry which is preliminary data.</text>
</comment>
<dbReference type="AlphaFoldDB" id="A0A9D1JT42"/>
<evidence type="ECO:0000313" key="1">
    <source>
        <dbReference type="EMBL" id="HIS65020.1"/>
    </source>
</evidence>
<dbReference type="EMBL" id="DVJJ01000099">
    <property type="protein sequence ID" value="HIS65020.1"/>
    <property type="molecule type" value="Genomic_DNA"/>
</dbReference>